<organism evidence="3 4">
    <name type="scientific">Micavibrio aeruginosavorus (strain ARL-13)</name>
    <dbReference type="NCBI Taxonomy" id="856793"/>
    <lineage>
        <taxon>Bacteria</taxon>
        <taxon>Pseudomonadati</taxon>
        <taxon>Bdellovibrionota</taxon>
        <taxon>Bdellovibrionia</taxon>
        <taxon>Bdellovibrionales</taxon>
        <taxon>Pseudobdellovibrionaceae</taxon>
        <taxon>Micavibrio</taxon>
    </lineage>
</organism>
<dbReference type="HOGENOM" id="CLU_053514_1_2_5"/>
<dbReference type="AlphaFoldDB" id="G2KRM1"/>
<dbReference type="GO" id="GO:0043164">
    <property type="term" value="P:Gram-negative-bacterium-type cell wall biogenesis"/>
    <property type="evidence" value="ECO:0007669"/>
    <property type="project" value="TreeGrafter"/>
</dbReference>
<accession>G2KRM1</accession>
<reference evidence="3 4" key="1">
    <citation type="journal article" date="2011" name="BMC Genomics">
        <title>Genomic insights into an obligate epibiotic bacterial predator: Micavibrio aeruginosavorus ARL-13.</title>
        <authorList>
            <person name="Wang Z."/>
            <person name="Kadouri D."/>
            <person name="Wu M."/>
        </authorList>
    </citation>
    <scope>NUCLEOTIDE SEQUENCE [LARGE SCALE GENOMIC DNA]</scope>
    <source>
        <strain evidence="3 4">ARL-13</strain>
    </source>
</reference>
<name>G2KRM1_MICAA</name>
<dbReference type="PANTHER" id="PTHR30336">
    <property type="entry name" value="INNER MEMBRANE PROTEIN, PROBABLE PERMEASE"/>
    <property type="match status" value="1"/>
</dbReference>
<dbReference type="OrthoDB" id="9809813at2"/>
<dbReference type="STRING" id="856793.MICA_1261"/>
<keyword evidence="1" id="KW-1133">Transmembrane helix</keyword>
<dbReference type="RefSeq" id="WP_014102806.1">
    <property type="nucleotide sequence ID" value="NC_016026.1"/>
</dbReference>
<evidence type="ECO:0000313" key="4">
    <source>
        <dbReference type="Proteomes" id="UP000009286"/>
    </source>
</evidence>
<sequence>MTFWLSKILWAVISPVNMAAILLALGVGLGPFFRRVGYGLCACALAIIVVFGVLPTGTNLVAWLERQVPAPASLPDDITGILVLGGMFETRLYNEVSGPQLNENVDRALKAMEIGLKYPNAKIVFSGGTGFLTDNARTEDMDIADFLARQGYPLDNVVFENRSRNTYENILDSKELIQPGVGERWILITSAFHMPRAMAVIDELGWGTVIIPVPVDYRTNGQYRVAPRRLDVLGELYRSTIAIKEIIGLNAYRFLGRA</sequence>
<dbReference type="eggNOG" id="COG1434">
    <property type="taxonomic scope" value="Bacteria"/>
</dbReference>
<dbReference type="Pfam" id="PF02698">
    <property type="entry name" value="DUF218"/>
    <property type="match status" value="1"/>
</dbReference>
<keyword evidence="1" id="KW-0812">Transmembrane</keyword>
<dbReference type="InterPro" id="IPR014729">
    <property type="entry name" value="Rossmann-like_a/b/a_fold"/>
</dbReference>
<evidence type="ECO:0000256" key="1">
    <source>
        <dbReference type="SAM" id="Phobius"/>
    </source>
</evidence>
<dbReference type="EMBL" id="CP002382">
    <property type="protein sequence ID" value="AEP09583.1"/>
    <property type="molecule type" value="Genomic_DNA"/>
</dbReference>
<gene>
    <name evidence="3" type="ordered locus">MICA_1261</name>
</gene>
<feature type="domain" description="DUF218" evidence="2">
    <location>
        <begin position="80"/>
        <end position="248"/>
    </location>
</feature>
<dbReference type="PANTHER" id="PTHR30336:SF4">
    <property type="entry name" value="ENVELOPE BIOGENESIS FACTOR ELYC"/>
    <property type="match status" value="1"/>
</dbReference>
<dbReference type="GO" id="GO:0000270">
    <property type="term" value="P:peptidoglycan metabolic process"/>
    <property type="evidence" value="ECO:0007669"/>
    <property type="project" value="TreeGrafter"/>
</dbReference>
<feature type="transmembrane region" description="Helical" evidence="1">
    <location>
        <begin position="40"/>
        <end position="64"/>
    </location>
</feature>
<dbReference type="Proteomes" id="UP000009286">
    <property type="component" value="Chromosome"/>
</dbReference>
<protein>
    <recommendedName>
        <fullName evidence="2">DUF218 domain-containing protein</fullName>
    </recommendedName>
</protein>
<evidence type="ECO:0000313" key="3">
    <source>
        <dbReference type="EMBL" id="AEP09583.1"/>
    </source>
</evidence>
<dbReference type="InterPro" id="IPR051599">
    <property type="entry name" value="Cell_Envelope_Assoc"/>
</dbReference>
<dbReference type="KEGG" id="mai:MICA_1261"/>
<feature type="transmembrane region" description="Helical" evidence="1">
    <location>
        <begin position="12"/>
        <end position="33"/>
    </location>
</feature>
<dbReference type="CDD" id="cd06259">
    <property type="entry name" value="YdcF-like"/>
    <property type="match status" value="1"/>
</dbReference>
<evidence type="ECO:0000259" key="2">
    <source>
        <dbReference type="Pfam" id="PF02698"/>
    </source>
</evidence>
<dbReference type="Gene3D" id="3.40.50.620">
    <property type="entry name" value="HUPs"/>
    <property type="match status" value="1"/>
</dbReference>
<keyword evidence="4" id="KW-1185">Reference proteome</keyword>
<keyword evidence="1" id="KW-0472">Membrane</keyword>
<dbReference type="GO" id="GO:0005886">
    <property type="term" value="C:plasma membrane"/>
    <property type="evidence" value="ECO:0007669"/>
    <property type="project" value="TreeGrafter"/>
</dbReference>
<proteinExistence type="predicted"/>
<dbReference type="InterPro" id="IPR003848">
    <property type="entry name" value="DUF218"/>
</dbReference>